<dbReference type="InterPro" id="IPR050709">
    <property type="entry name" value="Biotin_Carboxyl_Carrier/Decarb"/>
</dbReference>
<dbReference type="PANTHER" id="PTHR45266">
    <property type="entry name" value="OXALOACETATE DECARBOXYLASE ALPHA CHAIN"/>
    <property type="match status" value="1"/>
</dbReference>
<keyword evidence="1" id="KW-0092">Biotin</keyword>
<dbReference type="SUPFAM" id="SSF51230">
    <property type="entry name" value="Single hybrid motif"/>
    <property type="match status" value="1"/>
</dbReference>
<feature type="domain" description="Lipoyl-binding" evidence="2">
    <location>
        <begin position="19"/>
        <end position="105"/>
    </location>
</feature>
<dbReference type="PANTHER" id="PTHR45266:SF3">
    <property type="entry name" value="OXALOACETATE DECARBOXYLASE ALPHA CHAIN"/>
    <property type="match status" value="1"/>
</dbReference>
<dbReference type="PROSITE" id="PS50968">
    <property type="entry name" value="BIOTINYL_LIPOYL"/>
    <property type="match status" value="1"/>
</dbReference>
<gene>
    <name evidence="3" type="ORF">ACFL2Z_01045</name>
</gene>
<name>A0ABV6YN30_UNCEI</name>
<dbReference type="PROSITE" id="PS00188">
    <property type="entry name" value="BIOTIN"/>
    <property type="match status" value="1"/>
</dbReference>
<reference evidence="3 4" key="1">
    <citation type="submission" date="2024-09" db="EMBL/GenBank/DDBJ databases">
        <authorList>
            <person name="D'Angelo T."/>
        </authorList>
    </citation>
    <scope>NUCLEOTIDE SEQUENCE [LARGE SCALE GENOMIC DNA]</scope>
    <source>
        <strain evidence="3">SAG AM-311-F02</strain>
    </source>
</reference>
<feature type="non-terminal residue" evidence="3">
    <location>
        <position position="1"/>
    </location>
</feature>
<evidence type="ECO:0000313" key="3">
    <source>
        <dbReference type="EMBL" id="MFC1799485.1"/>
    </source>
</evidence>
<dbReference type="CDD" id="cd06850">
    <property type="entry name" value="biotinyl_domain"/>
    <property type="match status" value="1"/>
</dbReference>
<dbReference type="Pfam" id="PF00364">
    <property type="entry name" value="Biotin_lipoyl"/>
    <property type="match status" value="1"/>
</dbReference>
<dbReference type="InterPro" id="IPR011053">
    <property type="entry name" value="Single_hybrid_motif"/>
</dbReference>
<evidence type="ECO:0000256" key="1">
    <source>
        <dbReference type="ARBA" id="ARBA00023267"/>
    </source>
</evidence>
<dbReference type="Gene3D" id="2.40.50.100">
    <property type="match status" value="1"/>
</dbReference>
<protein>
    <submittedName>
        <fullName evidence="3">Biotin/lipoyl-containing protein</fullName>
    </submittedName>
</protein>
<accession>A0ABV6YN30</accession>
<evidence type="ECO:0000259" key="2">
    <source>
        <dbReference type="PROSITE" id="PS50968"/>
    </source>
</evidence>
<sequence>AYDVAVEDLGGGGVAVTSVAPAAAPAAGPASYSGPGKIVKAPLTGDVMRFILNEGDAVKKGDEILILEAMKMETKVVSPYDGKIAKHLVQPGDKVENGDALVAVE</sequence>
<keyword evidence="4" id="KW-1185">Reference proteome</keyword>
<evidence type="ECO:0000313" key="4">
    <source>
        <dbReference type="Proteomes" id="UP001594288"/>
    </source>
</evidence>
<dbReference type="Proteomes" id="UP001594288">
    <property type="component" value="Unassembled WGS sequence"/>
</dbReference>
<dbReference type="InterPro" id="IPR001882">
    <property type="entry name" value="Biotin_BS"/>
</dbReference>
<comment type="caution">
    <text evidence="3">The sequence shown here is derived from an EMBL/GenBank/DDBJ whole genome shotgun (WGS) entry which is preliminary data.</text>
</comment>
<organism evidence="3 4">
    <name type="scientific">Eiseniibacteriota bacterium</name>
    <dbReference type="NCBI Taxonomy" id="2212470"/>
    <lineage>
        <taxon>Bacteria</taxon>
        <taxon>Candidatus Eiseniibacteriota</taxon>
    </lineage>
</organism>
<dbReference type="EMBL" id="JBHPEI010000008">
    <property type="protein sequence ID" value="MFC1799485.1"/>
    <property type="molecule type" value="Genomic_DNA"/>
</dbReference>
<dbReference type="InterPro" id="IPR000089">
    <property type="entry name" value="Biotin_lipoyl"/>
</dbReference>
<proteinExistence type="predicted"/>